<gene>
    <name evidence="1" type="ORF">SY86_00245</name>
    <name evidence="2" type="ORF">SY86_00280</name>
</gene>
<evidence type="ECO:0000313" key="1">
    <source>
        <dbReference type="EMBL" id="KKF38014.1"/>
    </source>
</evidence>
<accession>A0A0M2KF67</accession>
<proteinExistence type="predicted"/>
<evidence type="ECO:0000313" key="2">
    <source>
        <dbReference type="EMBL" id="KKF38020.1"/>
    </source>
</evidence>
<dbReference type="PATRIC" id="fig|65700.7.peg.59"/>
<dbReference type="EMBL" id="JXNU01000001">
    <property type="protein sequence ID" value="KKF38014.1"/>
    <property type="molecule type" value="Genomic_DNA"/>
</dbReference>
<dbReference type="Proteomes" id="UP000033924">
    <property type="component" value="Unassembled WGS sequence"/>
</dbReference>
<comment type="caution">
    <text evidence="2">The sequence shown here is derived from an EMBL/GenBank/DDBJ whole genome shotgun (WGS) entry which is preliminary data.</text>
</comment>
<name>A0A0M2KF67_9GAMM</name>
<organism evidence="2 3">
    <name type="scientific">Erwinia tracheiphila</name>
    <dbReference type="NCBI Taxonomy" id="65700"/>
    <lineage>
        <taxon>Bacteria</taxon>
        <taxon>Pseudomonadati</taxon>
        <taxon>Pseudomonadota</taxon>
        <taxon>Gammaproteobacteria</taxon>
        <taxon>Enterobacterales</taxon>
        <taxon>Erwiniaceae</taxon>
        <taxon>Erwinia</taxon>
    </lineage>
</organism>
<dbReference type="AlphaFoldDB" id="A0A0M2KF67"/>
<protein>
    <submittedName>
        <fullName evidence="2">Uncharacterized protein</fullName>
    </submittedName>
</protein>
<dbReference type="EMBL" id="JXNU01000001">
    <property type="protein sequence ID" value="KKF38020.1"/>
    <property type="molecule type" value="Genomic_DNA"/>
</dbReference>
<dbReference type="STRING" id="65700.SY86_00245"/>
<evidence type="ECO:0000313" key="3">
    <source>
        <dbReference type="Proteomes" id="UP000033924"/>
    </source>
</evidence>
<keyword evidence="3" id="KW-1185">Reference proteome</keyword>
<sequence>MPVNTAAGNGDVDMGMPVKPPSVAMKGAENIDIQPPLPGSVQQVIRCQATEVVKSPAVDFKEWSERVGQGEDQMLPVAVWQLVKLRGYPQVGGFFTAGRTGPAVAGVGDVPDVRALRVVAVILLHAADAGAAGQHFGDGFDFDIAQAAGGRRLSAVVSPR</sequence>
<reference evidence="2 3" key="1">
    <citation type="submission" date="2015-01" db="EMBL/GenBank/DDBJ databases">
        <title>Erwinia tracheiphila.</title>
        <authorList>
            <person name="Shapiro L.R."/>
        </authorList>
    </citation>
    <scope>NUCLEOTIDE SEQUENCE [LARGE SCALE GENOMIC DNA]</scope>
    <source>
        <strain evidence="2 3">BuffGH</strain>
    </source>
</reference>